<dbReference type="Pfam" id="PF01476">
    <property type="entry name" value="LysM"/>
    <property type="match status" value="1"/>
</dbReference>
<dbReference type="InterPro" id="IPR045030">
    <property type="entry name" value="LYSM1-4"/>
</dbReference>
<feature type="region of interest" description="Disordered" evidence="1">
    <location>
        <begin position="134"/>
        <end position="175"/>
    </location>
</feature>
<dbReference type="SUPFAM" id="SSF54106">
    <property type="entry name" value="LysM domain"/>
    <property type="match status" value="1"/>
</dbReference>
<dbReference type="PANTHER" id="PTHR20932:SF8">
    <property type="entry name" value="LD22649P"/>
    <property type="match status" value="1"/>
</dbReference>
<dbReference type="PANTHER" id="PTHR20932">
    <property type="entry name" value="LYSM AND PUTATIVE PEPTIDOGLYCAN-BINDING DOMAIN-CONTAINING PROTEIN"/>
    <property type="match status" value="1"/>
</dbReference>
<dbReference type="STRING" id="7240.B4R4Q6"/>
<feature type="domain" description="LysM" evidence="2">
    <location>
        <begin position="82"/>
        <end position="126"/>
    </location>
</feature>
<evidence type="ECO:0000256" key="1">
    <source>
        <dbReference type="SAM" id="MobiDB-lite"/>
    </source>
</evidence>
<evidence type="ECO:0000313" key="4">
    <source>
        <dbReference type="Proteomes" id="UP000000304"/>
    </source>
</evidence>
<feature type="compositionally biased region" description="Polar residues" evidence="1">
    <location>
        <begin position="148"/>
        <end position="158"/>
    </location>
</feature>
<evidence type="ECO:0000313" key="3">
    <source>
        <dbReference type="EMBL" id="EDX17103.1"/>
    </source>
</evidence>
<dbReference type="Bgee" id="FBgn0187900">
    <property type="expression patterns" value="Expressed in male reproductive system and 2 other cell types or tissues"/>
</dbReference>
<accession>B4R4Q6</accession>
<dbReference type="AlphaFoldDB" id="B4R4Q6"/>
<protein>
    <submittedName>
        <fullName evidence="3">GD16273</fullName>
    </submittedName>
</protein>
<dbReference type="Gene3D" id="3.10.350.10">
    <property type="entry name" value="LysM domain"/>
    <property type="match status" value="1"/>
</dbReference>
<dbReference type="OMA" id="QICRANR"/>
<dbReference type="Proteomes" id="UP000000304">
    <property type="component" value="Chromosome X"/>
</dbReference>
<sequence>MAHELITTHWRRYVWQVICINRESDARRQTFVDTDDRHQRRCEYAAEYANIMKAETEAMASLAEDRGPNICSCSRLRSERWTRHSITAEDTMTRLALKYDTSIGRICRANRMHSQDVLQARRHVWVPVPSSRFQMGCPQKSESDENPETPTRKVTPNLPSHFYRQSDPNPNPFADDDDPLLFITVMKEVLQ</sequence>
<dbReference type="EMBL" id="CM000366">
    <property type="protein sequence ID" value="EDX17103.1"/>
    <property type="molecule type" value="Genomic_DNA"/>
</dbReference>
<dbReference type="OrthoDB" id="2107166at2759"/>
<reference evidence="3 4" key="1">
    <citation type="journal article" date="2007" name="Nature">
        <title>Evolution of genes and genomes on the Drosophila phylogeny.</title>
        <authorList>
            <consortium name="Drosophila 12 Genomes Consortium"/>
            <person name="Clark A.G."/>
            <person name="Eisen M.B."/>
            <person name="Smith D.R."/>
            <person name="Bergman C.M."/>
            <person name="Oliver B."/>
            <person name="Markow T.A."/>
            <person name="Kaufman T.C."/>
            <person name="Kellis M."/>
            <person name="Gelbart W."/>
            <person name="Iyer V.N."/>
            <person name="Pollard D.A."/>
            <person name="Sackton T.B."/>
            <person name="Larracuente A.M."/>
            <person name="Singh N.D."/>
            <person name="Abad J.P."/>
            <person name="Abt D.N."/>
            <person name="Adryan B."/>
            <person name="Aguade M."/>
            <person name="Akashi H."/>
            <person name="Anderson W.W."/>
            <person name="Aquadro C.F."/>
            <person name="Ardell D.H."/>
            <person name="Arguello R."/>
            <person name="Artieri C.G."/>
            <person name="Barbash D.A."/>
            <person name="Barker D."/>
            <person name="Barsanti P."/>
            <person name="Batterham P."/>
            <person name="Batzoglou S."/>
            <person name="Begun D."/>
            <person name="Bhutkar A."/>
            <person name="Blanco E."/>
            <person name="Bosak S.A."/>
            <person name="Bradley R.K."/>
            <person name="Brand A.D."/>
            <person name="Brent M.R."/>
            <person name="Brooks A.N."/>
            <person name="Brown R.H."/>
            <person name="Butlin R.K."/>
            <person name="Caggese C."/>
            <person name="Calvi B.R."/>
            <person name="Bernardo de Carvalho A."/>
            <person name="Caspi A."/>
            <person name="Castrezana S."/>
            <person name="Celniker S.E."/>
            <person name="Chang J.L."/>
            <person name="Chapple C."/>
            <person name="Chatterji S."/>
            <person name="Chinwalla A."/>
            <person name="Civetta A."/>
            <person name="Clifton S.W."/>
            <person name="Comeron J.M."/>
            <person name="Costello J.C."/>
            <person name="Coyne J.A."/>
            <person name="Daub J."/>
            <person name="David R.G."/>
            <person name="Delcher A.L."/>
            <person name="Delehaunty K."/>
            <person name="Do C.B."/>
            <person name="Ebling H."/>
            <person name="Edwards K."/>
            <person name="Eickbush T."/>
            <person name="Evans J.D."/>
            <person name="Filipski A."/>
            <person name="Findeiss S."/>
            <person name="Freyhult E."/>
            <person name="Fulton L."/>
            <person name="Fulton R."/>
            <person name="Garcia A.C."/>
            <person name="Gardiner A."/>
            <person name="Garfield D.A."/>
            <person name="Garvin B.E."/>
            <person name="Gibson G."/>
            <person name="Gilbert D."/>
            <person name="Gnerre S."/>
            <person name="Godfrey J."/>
            <person name="Good R."/>
            <person name="Gotea V."/>
            <person name="Gravely B."/>
            <person name="Greenberg A.J."/>
            <person name="Griffiths-Jones S."/>
            <person name="Gross S."/>
            <person name="Guigo R."/>
            <person name="Gustafson E.A."/>
            <person name="Haerty W."/>
            <person name="Hahn M.W."/>
            <person name="Halligan D.L."/>
            <person name="Halpern A.L."/>
            <person name="Halter G.M."/>
            <person name="Han M.V."/>
            <person name="Heger A."/>
            <person name="Hillier L."/>
            <person name="Hinrichs A.S."/>
            <person name="Holmes I."/>
            <person name="Hoskins R.A."/>
            <person name="Hubisz M.J."/>
            <person name="Hultmark D."/>
            <person name="Huntley M.A."/>
            <person name="Jaffe D.B."/>
            <person name="Jagadeeshan S."/>
            <person name="Jeck W.R."/>
            <person name="Johnson J."/>
            <person name="Jones C.D."/>
            <person name="Jordan W.C."/>
            <person name="Karpen G.H."/>
            <person name="Kataoka E."/>
            <person name="Keightley P.D."/>
            <person name="Kheradpour P."/>
            <person name="Kirkness E.F."/>
            <person name="Koerich L.B."/>
            <person name="Kristiansen K."/>
            <person name="Kudrna D."/>
            <person name="Kulathinal R.J."/>
            <person name="Kumar S."/>
            <person name="Kwok R."/>
            <person name="Lander E."/>
            <person name="Langley C.H."/>
            <person name="Lapoint R."/>
            <person name="Lazzaro B.P."/>
            <person name="Lee S.J."/>
            <person name="Levesque L."/>
            <person name="Li R."/>
            <person name="Lin C.F."/>
            <person name="Lin M.F."/>
            <person name="Lindblad-Toh K."/>
            <person name="Llopart A."/>
            <person name="Long M."/>
            <person name="Low L."/>
            <person name="Lozovsky E."/>
            <person name="Lu J."/>
            <person name="Luo M."/>
            <person name="Machado C.A."/>
            <person name="Makalowski W."/>
            <person name="Marzo M."/>
            <person name="Matsuda M."/>
            <person name="Matzkin L."/>
            <person name="McAllister B."/>
            <person name="McBride C.S."/>
            <person name="McKernan B."/>
            <person name="McKernan K."/>
            <person name="Mendez-Lago M."/>
            <person name="Minx P."/>
            <person name="Mollenhauer M.U."/>
            <person name="Montooth K."/>
            <person name="Mount S.M."/>
            <person name="Mu X."/>
            <person name="Myers E."/>
            <person name="Negre B."/>
            <person name="Newfeld S."/>
            <person name="Nielsen R."/>
            <person name="Noor M.A."/>
            <person name="O'Grady P."/>
            <person name="Pachter L."/>
            <person name="Papaceit M."/>
            <person name="Parisi M.J."/>
            <person name="Parisi M."/>
            <person name="Parts L."/>
            <person name="Pedersen J.S."/>
            <person name="Pesole G."/>
            <person name="Phillippy A.M."/>
            <person name="Ponting C.P."/>
            <person name="Pop M."/>
            <person name="Porcelli D."/>
            <person name="Powell J.R."/>
            <person name="Prohaska S."/>
            <person name="Pruitt K."/>
            <person name="Puig M."/>
            <person name="Quesneville H."/>
            <person name="Ram K.R."/>
            <person name="Rand D."/>
            <person name="Rasmussen M.D."/>
            <person name="Reed L.K."/>
            <person name="Reenan R."/>
            <person name="Reily A."/>
            <person name="Remington K.A."/>
            <person name="Rieger T.T."/>
            <person name="Ritchie M.G."/>
            <person name="Robin C."/>
            <person name="Rogers Y.H."/>
            <person name="Rohde C."/>
            <person name="Rozas J."/>
            <person name="Rubenfield M.J."/>
            <person name="Ruiz A."/>
            <person name="Russo S."/>
            <person name="Salzberg S.L."/>
            <person name="Sanchez-Gracia A."/>
            <person name="Saranga D.J."/>
            <person name="Sato H."/>
            <person name="Schaeffer S.W."/>
            <person name="Schatz M.C."/>
            <person name="Schlenke T."/>
            <person name="Schwartz R."/>
            <person name="Segarra C."/>
            <person name="Singh R.S."/>
            <person name="Sirot L."/>
            <person name="Sirota M."/>
            <person name="Sisneros N.B."/>
            <person name="Smith C.D."/>
            <person name="Smith T.F."/>
            <person name="Spieth J."/>
            <person name="Stage D.E."/>
            <person name="Stark A."/>
            <person name="Stephan W."/>
            <person name="Strausberg R.L."/>
            <person name="Strempel S."/>
            <person name="Sturgill D."/>
            <person name="Sutton G."/>
            <person name="Sutton G.G."/>
            <person name="Tao W."/>
            <person name="Teichmann S."/>
            <person name="Tobari Y.N."/>
            <person name="Tomimura Y."/>
            <person name="Tsolas J.M."/>
            <person name="Valente V.L."/>
            <person name="Venter E."/>
            <person name="Venter J.C."/>
            <person name="Vicario S."/>
            <person name="Vieira F.G."/>
            <person name="Vilella A.J."/>
            <person name="Villasante A."/>
            <person name="Walenz B."/>
            <person name="Wang J."/>
            <person name="Wasserman M."/>
            <person name="Watts T."/>
            <person name="Wilson D."/>
            <person name="Wilson R.K."/>
            <person name="Wing R.A."/>
            <person name="Wolfner M.F."/>
            <person name="Wong A."/>
            <person name="Wong G.K."/>
            <person name="Wu C.I."/>
            <person name="Wu G."/>
            <person name="Yamamoto D."/>
            <person name="Yang H.P."/>
            <person name="Yang S.P."/>
            <person name="Yorke J.A."/>
            <person name="Yoshida K."/>
            <person name="Zdobnov E."/>
            <person name="Zhang P."/>
            <person name="Zhang Y."/>
            <person name="Zimin A.V."/>
            <person name="Baldwin J."/>
            <person name="Abdouelleil A."/>
            <person name="Abdulkadir J."/>
            <person name="Abebe A."/>
            <person name="Abera B."/>
            <person name="Abreu J."/>
            <person name="Acer S.C."/>
            <person name="Aftuck L."/>
            <person name="Alexander A."/>
            <person name="An P."/>
            <person name="Anderson E."/>
            <person name="Anderson S."/>
            <person name="Arachi H."/>
            <person name="Azer M."/>
            <person name="Bachantsang P."/>
            <person name="Barry A."/>
            <person name="Bayul T."/>
            <person name="Berlin A."/>
            <person name="Bessette D."/>
            <person name="Bloom T."/>
            <person name="Blye J."/>
            <person name="Boguslavskiy L."/>
            <person name="Bonnet C."/>
            <person name="Boukhgalter B."/>
            <person name="Bourzgui I."/>
            <person name="Brown A."/>
            <person name="Cahill P."/>
            <person name="Channer S."/>
            <person name="Cheshatsang Y."/>
            <person name="Chuda L."/>
            <person name="Citroen M."/>
            <person name="Collymore A."/>
            <person name="Cooke P."/>
            <person name="Costello M."/>
            <person name="D'Aco K."/>
            <person name="Daza R."/>
            <person name="De Haan G."/>
            <person name="DeGray S."/>
            <person name="DeMaso C."/>
            <person name="Dhargay N."/>
            <person name="Dooley K."/>
            <person name="Dooley E."/>
            <person name="Doricent M."/>
            <person name="Dorje P."/>
            <person name="Dorjee K."/>
            <person name="Dupes A."/>
            <person name="Elong R."/>
            <person name="Falk J."/>
            <person name="Farina A."/>
            <person name="Faro S."/>
            <person name="Ferguson D."/>
            <person name="Fisher S."/>
            <person name="Foley C.D."/>
            <person name="Franke A."/>
            <person name="Friedrich D."/>
            <person name="Gadbois L."/>
            <person name="Gearin G."/>
            <person name="Gearin C.R."/>
            <person name="Giannoukos G."/>
            <person name="Goode T."/>
            <person name="Graham J."/>
            <person name="Grandbois E."/>
            <person name="Grewal S."/>
            <person name="Gyaltsen K."/>
            <person name="Hafez N."/>
            <person name="Hagos B."/>
            <person name="Hall J."/>
            <person name="Henson C."/>
            <person name="Hollinger A."/>
            <person name="Honan T."/>
            <person name="Huard M.D."/>
            <person name="Hughes L."/>
            <person name="Hurhula B."/>
            <person name="Husby M.E."/>
            <person name="Kamat A."/>
            <person name="Kanga B."/>
            <person name="Kashin S."/>
            <person name="Khazanovich D."/>
            <person name="Kisner P."/>
            <person name="Lance K."/>
            <person name="Lara M."/>
            <person name="Lee W."/>
            <person name="Lennon N."/>
            <person name="Letendre F."/>
            <person name="LeVine R."/>
            <person name="Lipovsky A."/>
            <person name="Liu X."/>
            <person name="Liu J."/>
            <person name="Liu S."/>
            <person name="Lokyitsang T."/>
            <person name="Lokyitsang Y."/>
            <person name="Lubonja R."/>
            <person name="Lui A."/>
            <person name="MacDonald P."/>
            <person name="Magnisalis V."/>
            <person name="Maru K."/>
            <person name="Matthews C."/>
            <person name="McCusker W."/>
            <person name="McDonough S."/>
            <person name="Mehta T."/>
            <person name="Meldrim J."/>
            <person name="Meneus L."/>
            <person name="Mihai O."/>
            <person name="Mihalev A."/>
            <person name="Mihova T."/>
            <person name="Mittelman R."/>
            <person name="Mlenga V."/>
            <person name="Montmayeur A."/>
            <person name="Mulrain L."/>
            <person name="Navidi A."/>
            <person name="Naylor J."/>
            <person name="Negash T."/>
            <person name="Nguyen T."/>
            <person name="Nguyen N."/>
            <person name="Nicol R."/>
            <person name="Norbu C."/>
            <person name="Norbu N."/>
            <person name="Novod N."/>
            <person name="O'Neill B."/>
            <person name="Osman S."/>
            <person name="Markiewicz E."/>
            <person name="Oyono O.L."/>
            <person name="Patti C."/>
            <person name="Phunkhang P."/>
            <person name="Pierre F."/>
            <person name="Priest M."/>
            <person name="Raghuraman S."/>
            <person name="Rege F."/>
            <person name="Reyes R."/>
            <person name="Rise C."/>
            <person name="Rogov P."/>
            <person name="Ross K."/>
            <person name="Ryan E."/>
            <person name="Settipalli S."/>
            <person name="Shea T."/>
            <person name="Sherpa N."/>
            <person name="Shi L."/>
            <person name="Shih D."/>
            <person name="Sparrow T."/>
            <person name="Spaulding J."/>
            <person name="Stalker J."/>
            <person name="Stange-Thomann N."/>
            <person name="Stavropoulos S."/>
            <person name="Stone C."/>
            <person name="Strader C."/>
            <person name="Tesfaye S."/>
            <person name="Thomson T."/>
            <person name="Thoulutsang Y."/>
            <person name="Thoulutsang D."/>
            <person name="Topham K."/>
            <person name="Topping I."/>
            <person name="Tsamla T."/>
            <person name="Vassiliev H."/>
            <person name="Vo A."/>
            <person name="Wangchuk T."/>
            <person name="Wangdi T."/>
            <person name="Weiand M."/>
            <person name="Wilkinson J."/>
            <person name="Wilson A."/>
            <person name="Yadav S."/>
            <person name="Young G."/>
            <person name="Yu Q."/>
            <person name="Zembek L."/>
            <person name="Zhong D."/>
            <person name="Zimmer A."/>
            <person name="Zwirko Z."/>
            <person name="Jaffe D.B."/>
            <person name="Alvarez P."/>
            <person name="Brockman W."/>
            <person name="Butler J."/>
            <person name="Chin C."/>
            <person name="Gnerre S."/>
            <person name="Grabherr M."/>
            <person name="Kleber M."/>
            <person name="Mauceli E."/>
            <person name="MacCallum I."/>
        </authorList>
    </citation>
    <scope>NUCLEOTIDE SEQUENCE [LARGE SCALE GENOMIC DNA]</scope>
    <source>
        <strain evidence="4">white501</strain>
    </source>
</reference>
<name>B4R4Q6_DROSI</name>
<dbReference type="HOGENOM" id="CLU_1490529_0_0_1"/>
<proteinExistence type="predicted"/>
<gene>
    <name evidence="3" type="primary">Dsim\GD16273</name>
    <name evidence="3" type="ORF">Dsim_GD16273</name>
</gene>
<evidence type="ECO:0000259" key="2">
    <source>
        <dbReference type="PROSITE" id="PS51782"/>
    </source>
</evidence>
<dbReference type="PROSITE" id="PS51782">
    <property type="entry name" value="LYSM"/>
    <property type="match status" value="1"/>
</dbReference>
<dbReference type="PhylomeDB" id="B4R4Q6"/>
<keyword evidence="4" id="KW-1185">Reference proteome</keyword>
<organism evidence="3 4">
    <name type="scientific">Drosophila simulans</name>
    <name type="common">Fruit fly</name>
    <dbReference type="NCBI Taxonomy" id="7240"/>
    <lineage>
        <taxon>Eukaryota</taxon>
        <taxon>Metazoa</taxon>
        <taxon>Ecdysozoa</taxon>
        <taxon>Arthropoda</taxon>
        <taxon>Hexapoda</taxon>
        <taxon>Insecta</taxon>
        <taxon>Pterygota</taxon>
        <taxon>Neoptera</taxon>
        <taxon>Endopterygota</taxon>
        <taxon>Diptera</taxon>
        <taxon>Brachycera</taxon>
        <taxon>Muscomorpha</taxon>
        <taxon>Ephydroidea</taxon>
        <taxon>Drosophilidae</taxon>
        <taxon>Drosophila</taxon>
        <taxon>Sophophora</taxon>
    </lineage>
</organism>
<dbReference type="InterPro" id="IPR018392">
    <property type="entry name" value="LysM"/>
</dbReference>
<dbReference type="InterPro" id="IPR036779">
    <property type="entry name" value="LysM_dom_sf"/>
</dbReference>